<sequence>MDINKHKFLMLRILKDIFTDTRLAPLLAFKGGTSLMFFYGLPRFSTYLDFNLLDRTKEQAVFDKVAAILSKYGTVADSNMKFNGPIAVLDYGVGERKLKVEISNREYGNHYEMKNLSGIDMTLMQKPDMFAHKLCALLDRKGITGRDVYDCYFFLSNNTPINQDIVEYRMGKPLADYLQDCIEALRKYSDKAIMSDIGELLTEKDKDFVRTKMRTETISLLGFFKDYPLIAEYPDSKMHVEAAAVYEQGDGKFAVRATIDSREYPGKEMAGSDAQAFKELGKESEQEAFGKLMAKKYFIKEWNMNNGHRDSVKK</sequence>
<dbReference type="STRING" id="873513.HMPREF6485_2526"/>
<dbReference type="Gene3D" id="3.10.450.620">
    <property type="entry name" value="JHP933, nucleotidyltransferase-like core domain"/>
    <property type="match status" value="1"/>
</dbReference>
<accession>E6KA99</accession>
<dbReference type="HOGENOM" id="CLU_911717_0_0_10"/>
<dbReference type="Proteomes" id="UP000003112">
    <property type="component" value="Unassembled WGS sequence"/>
</dbReference>
<keyword evidence="2" id="KW-1185">Reference proteome</keyword>
<dbReference type="RefSeq" id="WP_004346679.1">
    <property type="nucleotide sequence ID" value="NZ_GL586311.1"/>
</dbReference>
<evidence type="ECO:0000313" key="1">
    <source>
        <dbReference type="EMBL" id="EFU29506.1"/>
    </source>
</evidence>
<proteinExistence type="predicted"/>
<evidence type="ECO:0000313" key="2">
    <source>
        <dbReference type="Proteomes" id="UP000003112"/>
    </source>
</evidence>
<dbReference type="AlphaFoldDB" id="E6KA99"/>
<name>E6KA99_9BACT</name>
<reference evidence="1 2" key="1">
    <citation type="submission" date="2010-10" db="EMBL/GenBank/DDBJ databases">
        <authorList>
            <person name="Muzny D."/>
            <person name="Qin X."/>
            <person name="Deng J."/>
            <person name="Jiang H."/>
            <person name="Liu Y."/>
            <person name="Qu J."/>
            <person name="Song X.-Z."/>
            <person name="Zhang L."/>
            <person name="Thornton R."/>
            <person name="Coyle M."/>
            <person name="Francisco L."/>
            <person name="Jackson L."/>
            <person name="Javaid M."/>
            <person name="Korchina V."/>
            <person name="Kovar C."/>
            <person name="Mata R."/>
            <person name="Mathew T."/>
            <person name="Ngo R."/>
            <person name="Nguyen L."/>
            <person name="Nguyen N."/>
            <person name="Okwuonu G."/>
            <person name="Ongeri F."/>
            <person name="Pham C."/>
            <person name="Simmons D."/>
            <person name="Wilczek-Boney K."/>
            <person name="Hale W."/>
            <person name="Jakkamsetti A."/>
            <person name="Pham P."/>
            <person name="Ruth R."/>
            <person name="San Lucas F."/>
            <person name="Warren J."/>
            <person name="Zhang J."/>
            <person name="Zhao Z."/>
            <person name="Zhou C."/>
            <person name="Zhu D."/>
            <person name="Lee S."/>
            <person name="Bess C."/>
            <person name="Blankenburg K."/>
            <person name="Forbes L."/>
            <person name="Fu Q."/>
            <person name="Gubbala S."/>
            <person name="Hirani K."/>
            <person name="Jayaseelan J.C."/>
            <person name="Lara F."/>
            <person name="Munidasa M."/>
            <person name="Palculict T."/>
            <person name="Patil S."/>
            <person name="Pu L.-L."/>
            <person name="Saada N."/>
            <person name="Tang L."/>
            <person name="Weissenberger G."/>
            <person name="Zhu Y."/>
            <person name="Hemphill L."/>
            <person name="Shang Y."/>
            <person name="Youmans B."/>
            <person name="Ayvaz T."/>
            <person name="Ross M."/>
            <person name="Santibanez J."/>
            <person name="Aqrawi P."/>
            <person name="Gross S."/>
            <person name="Joshi V."/>
            <person name="Fowler G."/>
            <person name="Nazareth L."/>
            <person name="Reid J."/>
            <person name="Worley K."/>
            <person name="Petrosino J."/>
            <person name="Highlander S."/>
            <person name="Gibbs R."/>
        </authorList>
    </citation>
    <scope>NUCLEOTIDE SEQUENCE [LARGE SCALE GENOMIC DNA]</scope>
    <source>
        <strain evidence="1 2">ATCC 33574</strain>
    </source>
</reference>
<dbReference type="InterPro" id="IPR014942">
    <property type="entry name" value="AbiEii"/>
</dbReference>
<dbReference type="EMBL" id="AEPD01000045">
    <property type="protein sequence ID" value="EFU29506.1"/>
    <property type="molecule type" value="Genomic_DNA"/>
</dbReference>
<dbReference type="Pfam" id="PF08843">
    <property type="entry name" value="AbiEii"/>
    <property type="match status" value="1"/>
</dbReference>
<organism evidence="1 2">
    <name type="scientific">Segatella buccae ATCC 33574</name>
    <dbReference type="NCBI Taxonomy" id="873513"/>
    <lineage>
        <taxon>Bacteria</taxon>
        <taxon>Pseudomonadati</taxon>
        <taxon>Bacteroidota</taxon>
        <taxon>Bacteroidia</taxon>
        <taxon>Bacteroidales</taxon>
        <taxon>Prevotellaceae</taxon>
        <taxon>Segatella</taxon>
    </lineage>
</organism>
<comment type="caution">
    <text evidence="1">The sequence shown here is derived from an EMBL/GenBank/DDBJ whole genome shotgun (WGS) entry which is preliminary data.</text>
</comment>
<gene>
    <name evidence="1" type="ORF">HMPREF6485_2526</name>
</gene>
<evidence type="ECO:0008006" key="3">
    <source>
        <dbReference type="Google" id="ProtNLM"/>
    </source>
</evidence>
<protein>
    <recommendedName>
        <fullName evidence="3">Nucleotidyl transferase, PF08843 family</fullName>
    </recommendedName>
</protein>
<dbReference type="GeneID" id="93537168"/>